<sequence>MTDPANIILLCLFCLAGSFIQRVTGFGFGIFVMTIFPFLLPSYGEATALSGLLAGTNSILIVLQKWKFIVWRMFLPLLITFMVASAICIFYLTRIEEHSIRQILGLVLFFASFYFLFFNKKIHLKPTLPTQISMGTLSGVMGGLFAMQGPPAVLYFLASCPNKDVYIACMQAYLFSGNVMMTVVRGYNGFLTPAVGLAYGFGILFVLLGNFIGGKVFNRISDKVLRRCVYIYLSVSGLVVFNI</sequence>
<dbReference type="OrthoDB" id="668749at2"/>
<keyword evidence="10" id="KW-1185">Reference proteome</keyword>
<protein>
    <recommendedName>
        <fullName evidence="8">Probable membrane transporter protein</fullName>
    </recommendedName>
</protein>
<keyword evidence="4 8" id="KW-1003">Cell membrane</keyword>
<dbReference type="PANTHER" id="PTHR30269:SF37">
    <property type="entry name" value="MEMBRANE TRANSPORTER PROTEIN"/>
    <property type="match status" value="1"/>
</dbReference>
<keyword evidence="3" id="KW-0813">Transport</keyword>
<evidence type="ECO:0000256" key="8">
    <source>
        <dbReference type="RuleBase" id="RU363041"/>
    </source>
</evidence>
<evidence type="ECO:0000313" key="9">
    <source>
        <dbReference type="EMBL" id="PJJ41321.1"/>
    </source>
</evidence>
<dbReference type="Proteomes" id="UP000231134">
    <property type="component" value="Unassembled WGS sequence"/>
</dbReference>
<organism evidence="9 10">
    <name type="scientific">Hallerella succinigenes</name>
    <dbReference type="NCBI Taxonomy" id="1896222"/>
    <lineage>
        <taxon>Bacteria</taxon>
        <taxon>Pseudomonadati</taxon>
        <taxon>Fibrobacterota</taxon>
        <taxon>Fibrobacteria</taxon>
        <taxon>Fibrobacterales</taxon>
        <taxon>Fibrobacteraceae</taxon>
        <taxon>Hallerella</taxon>
    </lineage>
</organism>
<evidence type="ECO:0000256" key="3">
    <source>
        <dbReference type="ARBA" id="ARBA00022448"/>
    </source>
</evidence>
<keyword evidence="7 8" id="KW-0472">Membrane</keyword>
<dbReference type="Pfam" id="PF01925">
    <property type="entry name" value="TauE"/>
    <property type="match status" value="1"/>
</dbReference>
<dbReference type="AlphaFoldDB" id="A0A2M9A6H4"/>
<evidence type="ECO:0000256" key="5">
    <source>
        <dbReference type="ARBA" id="ARBA00022692"/>
    </source>
</evidence>
<evidence type="ECO:0000256" key="6">
    <source>
        <dbReference type="ARBA" id="ARBA00022989"/>
    </source>
</evidence>
<accession>A0A2M9A6H4</accession>
<evidence type="ECO:0000256" key="4">
    <source>
        <dbReference type="ARBA" id="ARBA00022475"/>
    </source>
</evidence>
<dbReference type="PANTHER" id="PTHR30269">
    <property type="entry name" value="TRANSMEMBRANE PROTEIN YFCA"/>
    <property type="match status" value="1"/>
</dbReference>
<reference evidence="9 10" key="1">
    <citation type="submission" date="2017-11" db="EMBL/GenBank/DDBJ databases">
        <title>Animal gut microbial communities from fecal samples from Wisconsin, USA.</title>
        <authorList>
            <person name="Neumann A."/>
        </authorList>
    </citation>
    <scope>NUCLEOTIDE SEQUENCE [LARGE SCALE GENOMIC DNA]</scope>
    <source>
        <strain evidence="9 10">UWS3</strain>
    </source>
</reference>
<proteinExistence type="inferred from homology"/>
<comment type="subcellular location">
    <subcellularLocation>
        <location evidence="1 8">Cell membrane</location>
        <topology evidence="1 8">Multi-pass membrane protein</topology>
    </subcellularLocation>
</comment>
<feature type="transmembrane region" description="Helical" evidence="8">
    <location>
        <begin position="224"/>
        <end position="241"/>
    </location>
</feature>
<comment type="similarity">
    <text evidence="2 8">Belongs to the 4-toluene sulfonate uptake permease (TSUP) (TC 2.A.102) family.</text>
</comment>
<feature type="transmembrane region" description="Helical" evidence="8">
    <location>
        <begin position="137"/>
        <end position="158"/>
    </location>
</feature>
<dbReference type="EMBL" id="PGEX01000001">
    <property type="protein sequence ID" value="PJJ41321.1"/>
    <property type="molecule type" value="Genomic_DNA"/>
</dbReference>
<evidence type="ECO:0000256" key="1">
    <source>
        <dbReference type="ARBA" id="ARBA00004651"/>
    </source>
</evidence>
<keyword evidence="5 8" id="KW-0812">Transmembrane</keyword>
<evidence type="ECO:0000256" key="2">
    <source>
        <dbReference type="ARBA" id="ARBA00009142"/>
    </source>
</evidence>
<gene>
    <name evidence="9" type="ORF">BGX16_1284</name>
</gene>
<dbReference type="RefSeq" id="WP_100425308.1">
    <property type="nucleotide sequence ID" value="NZ_JAQXKX010000005.1"/>
</dbReference>
<feature type="transmembrane region" description="Helical" evidence="8">
    <location>
        <begin position="69"/>
        <end position="92"/>
    </location>
</feature>
<feature type="transmembrane region" description="Helical" evidence="8">
    <location>
        <begin position="6"/>
        <end position="39"/>
    </location>
</feature>
<name>A0A2M9A6H4_9BACT</name>
<dbReference type="InterPro" id="IPR002781">
    <property type="entry name" value="TM_pro_TauE-like"/>
</dbReference>
<evidence type="ECO:0000313" key="10">
    <source>
        <dbReference type="Proteomes" id="UP000231134"/>
    </source>
</evidence>
<dbReference type="InterPro" id="IPR052017">
    <property type="entry name" value="TSUP"/>
</dbReference>
<keyword evidence="6 8" id="KW-1133">Transmembrane helix</keyword>
<feature type="transmembrane region" description="Helical" evidence="8">
    <location>
        <begin position="190"/>
        <end position="212"/>
    </location>
</feature>
<dbReference type="GO" id="GO:0005886">
    <property type="term" value="C:plasma membrane"/>
    <property type="evidence" value="ECO:0007669"/>
    <property type="project" value="UniProtKB-SubCell"/>
</dbReference>
<feature type="transmembrane region" description="Helical" evidence="8">
    <location>
        <begin position="99"/>
        <end position="117"/>
    </location>
</feature>
<comment type="caution">
    <text evidence="9">The sequence shown here is derived from an EMBL/GenBank/DDBJ whole genome shotgun (WGS) entry which is preliminary data.</text>
</comment>
<evidence type="ECO:0000256" key="7">
    <source>
        <dbReference type="ARBA" id="ARBA00023136"/>
    </source>
</evidence>
<feature type="transmembrane region" description="Helical" evidence="8">
    <location>
        <begin position="46"/>
        <end position="63"/>
    </location>
</feature>